<dbReference type="Proteomes" id="UP000019365">
    <property type="component" value="Unassembled WGS sequence"/>
</dbReference>
<dbReference type="RefSeq" id="WP_037299316.1">
    <property type="nucleotide sequence ID" value="NZ_ATAX01000025.1"/>
</dbReference>
<proteinExistence type="predicted"/>
<sequence length="72" mass="7685">MKKIAVFLLIAGVAAIVTACGTDAITIQDNSNDEHGSVLYVSPADSEARETTTAEKKPAESKADKRFIITFN</sequence>
<keyword evidence="1" id="KW-0732">Signal</keyword>
<evidence type="ECO:0000256" key="1">
    <source>
        <dbReference type="SAM" id="SignalP"/>
    </source>
</evidence>
<protein>
    <recommendedName>
        <fullName evidence="4">Lipoprotein</fullName>
    </recommendedName>
</protein>
<reference evidence="2 3" key="1">
    <citation type="journal article" date="2014" name="PLoS ONE">
        <title>Rumen cellulosomics: divergent fiber-degrading strategies revealed by comparative genome-wide analysis of six ruminococcal strains.</title>
        <authorList>
            <person name="Dassa B."/>
            <person name="Borovok I."/>
            <person name="Ruimy-Israeli V."/>
            <person name="Lamed R."/>
            <person name="Flint H.J."/>
            <person name="Duncan S.H."/>
            <person name="Henrissat B."/>
            <person name="Coutinho P."/>
            <person name="Morrison M."/>
            <person name="Mosoni P."/>
            <person name="Yeoman C.J."/>
            <person name="White B.A."/>
            <person name="Bayer E.A."/>
        </authorList>
    </citation>
    <scope>NUCLEOTIDE SEQUENCE [LARGE SCALE GENOMIC DNA]</scope>
    <source>
        <strain evidence="2 3">007c</strain>
    </source>
</reference>
<organism evidence="2 3">
    <name type="scientific">Ruminococcus flavefaciens 007c</name>
    <dbReference type="NCBI Taxonomy" id="1341157"/>
    <lineage>
        <taxon>Bacteria</taxon>
        <taxon>Bacillati</taxon>
        <taxon>Bacillota</taxon>
        <taxon>Clostridia</taxon>
        <taxon>Eubacteriales</taxon>
        <taxon>Oscillospiraceae</taxon>
        <taxon>Ruminococcus</taxon>
    </lineage>
</organism>
<gene>
    <name evidence="2" type="ORF">RF007C_07225</name>
</gene>
<name>W7UE82_RUMFL</name>
<dbReference type="AlphaFoldDB" id="W7UE82"/>
<evidence type="ECO:0000313" key="2">
    <source>
        <dbReference type="EMBL" id="EWM53466.1"/>
    </source>
</evidence>
<evidence type="ECO:0008006" key="4">
    <source>
        <dbReference type="Google" id="ProtNLM"/>
    </source>
</evidence>
<comment type="caution">
    <text evidence="2">The sequence shown here is derived from an EMBL/GenBank/DDBJ whole genome shotgun (WGS) entry which is preliminary data.</text>
</comment>
<feature type="signal peptide" evidence="1">
    <location>
        <begin position="1"/>
        <end position="19"/>
    </location>
</feature>
<evidence type="ECO:0000313" key="3">
    <source>
        <dbReference type="Proteomes" id="UP000019365"/>
    </source>
</evidence>
<accession>W7UE82</accession>
<dbReference type="PATRIC" id="fig|1341157.4.peg.1870"/>
<dbReference type="EMBL" id="ATAX01000025">
    <property type="protein sequence ID" value="EWM53466.1"/>
    <property type="molecule type" value="Genomic_DNA"/>
</dbReference>
<dbReference type="PROSITE" id="PS51257">
    <property type="entry name" value="PROKAR_LIPOPROTEIN"/>
    <property type="match status" value="1"/>
</dbReference>
<keyword evidence="3" id="KW-1185">Reference proteome</keyword>
<feature type="chain" id="PRO_5038630445" description="Lipoprotein" evidence="1">
    <location>
        <begin position="20"/>
        <end position="72"/>
    </location>
</feature>